<evidence type="ECO:0000313" key="3">
    <source>
        <dbReference type="EMBL" id="MBD8025101.1"/>
    </source>
</evidence>
<feature type="chain" id="PRO_5046266766" description="Lipoprotein" evidence="2">
    <location>
        <begin position="26"/>
        <end position="127"/>
    </location>
</feature>
<evidence type="ECO:0000256" key="2">
    <source>
        <dbReference type="SAM" id="SignalP"/>
    </source>
</evidence>
<name>A0ABR8X8G9_9BACL</name>
<evidence type="ECO:0000313" key="4">
    <source>
        <dbReference type="Proteomes" id="UP000640930"/>
    </source>
</evidence>
<keyword evidence="2" id="KW-0732">Signal</keyword>
<dbReference type="EMBL" id="JACSQA010000001">
    <property type="protein sequence ID" value="MBD8025101.1"/>
    <property type="molecule type" value="Genomic_DNA"/>
</dbReference>
<sequence length="127" mass="14401">MKKILNISLALLLVSVFCSTSTPNAKTKDNNNDIDLAIIPYVKILEKLSHEYGVKMYVSDEDKEKFYKSVSTMSPKQFEELQRQQYKEALKYIHETTPSYDSSADVGSPYPTPIPKADKKIPAIPLK</sequence>
<reference evidence="3 4" key="1">
    <citation type="submission" date="2020-08" db="EMBL/GenBank/DDBJ databases">
        <title>A Genomic Blueprint of the Chicken Gut Microbiome.</title>
        <authorList>
            <person name="Gilroy R."/>
            <person name="Ravi A."/>
            <person name="Getino M."/>
            <person name="Pursley I."/>
            <person name="Horton D.L."/>
            <person name="Alikhan N.-F."/>
            <person name="Baker D."/>
            <person name="Gharbi K."/>
            <person name="Hall N."/>
            <person name="Watson M."/>
            <person name="Adriaenssens E.M."/>
            <person name="Foster-Nyarko E."/>
            <person name="Jarju S."/>
            <person name="Secka A."/>
            <person name="Antonio M."/>
            <person name="Oren A."/>
            <person name="Chaudhuri R."/>
            <person name="La Ragione R.M."/>
            <person name="Hildebrand F."/>
            <person name="Pallen M.J."/>
        </authorList>
    </citation>
    <scope>NUCLEOTIDE SEQUENCE [LARGE SCALE GENOMIC DNA]</scope>
    <source>
        <strain evidence="3 4">Re31</strain>
    </source>
</reference>
<dbReference type="Proteomes" id="UP000640930">
    <property type="component" value="Unassembled WGS sequence"/>
</dbReference>
<protein>
    <recommendedName>
        <fullName evidence="5">Lipoprotein</fullName>
    </recommendedName>
</protein>
<feature type="signal peptide" evidence="2">
    <location>
        <begin position="1"/>
        <end position="25"/>
    </location>
</feature>
<feature type="region of interest" description="Disordered" evidence="1">
    <location>
        <begin position="98"/>
        <end position="127"/>
    </location>
</feature>
<organism evidence="3 4">
    <name type="scientific">Ureibacillus galli</name>
    <dbReference type="NCBI Taxonomy" id="2762222"/>
    <lineage>
        <taxon>Bacteria</taxon>
        <taxon>Bacillati</taxon>
        <taxon>Bacillota</taxon>
        <taxon>Bacilli</taxon>
        <taxon>Bacillales</taxon>
        <taxon>Caryophanaceae</taxon>
        <taxon>Ureibacillus</taxon>
    </lineage>
</organism>
<keyword evidence="4" id="KW-1185">Reference proteome</keyword>
<dbReference type="RefSeq" id="WP_191705680.1">
    <property type="nucleotide sequence ID" value="NZ_JACSQA010000001.1"/>
</dbReference>
<comment type="caution">
    <text evidence="3">The sequence shown here is derived from an EMBL/GenBank/DDBJ whole genome shotgun (WGS) entry which is preliminary data.</text>
</comment>
<gene>
    <name evidence="3" type="ORF">H9636_00390</name>
</gene>
<evidence type="ECO:0000256" key="1">
    <source>
        <dbReference type="SAM" id="MobiDB-lite"/>
    </source>
</evidence>
<accession>A0ABR8X8G9</accession>
<proteinExistence type="predicted"/>
<evidence type="ECO:0008006" key="5">
    <source>
        <dbReference type="Google" id="ProtNLM"/>
    </source>
</evidence>